<proteinExistence type="predicted"/>
<evidence type="ECO:0000313" key="3">
    <source>
        <dbReference type="Proteomes" id="UP000324800"/>
    </source>
</evidence>
<accession>A0A5J4V8Y3</accession>
<organism evidence="2 3">
    <name type="scientific">Streblomastix strix</name>
    <dbReference type="NCBI Taxonomy" id="222440"/>
    <lineage>
        <taxon>Eukaryota</taxon>
        <taxon>Metamonada</taxon>
        <taxon>Preaxostyla</taxon>
        <taxon>Oxymonadida</taxon>
        <taxon>Streblomastigidae</taxon>
        <taxon>Streblomastix</taxon>
    </lineage>
</organism>
<feature type="coiled-coil region" evidence="1">
    <location>
        <begin position="245"/>
        <end position="272"/>
    </location>
</feature>
<dbReference type="InterPro" id="IPR011989">
    <property type="entry name" value="ARM-like"/>
</dbReference>
<evidence type="ECO:0000256" key="1">
    <source>
        <dbReference type="SAM" id="Coils"/>
    </source>
</evidence>
<dbReference type="EMBL" id="SNRW01008806">
    <property type="protein sequence ID" value="KAA6378955.1"/>
    <property type="molecule type" value="Genomic_DNA"/>
</dbReference>
<dbReference type="SUPFAM" id="SSF48371">
    <property type="entry name" value="ARM repeat"/>
    <property type="match status" value="1"/>
</dbReference>
<dbReference type="InterPro" id="IPR016024">
    <property type="entry name" value="ARM-type_fold"/>
</dbReference>
<keyword evidence="1" id="KW-0175">Coiled coil</keyword>
<sequence length="462" mass="51215">MEKASFRPDQTANSGVATGSDVTIIIKQIIDDLESDNSNIYAPALRKLLDIVVDSHESKGLALMHKLIPLLNKFAGNVENNEEFVLSTTILHLIGVRNGTNDKTILAGAITESLIISIFSPDEKASKSGSKALCELIEENKIIRHSLIIMGFIQKVQHAFTNSSQSSSSQINSLTEDVTPYHVKCGLLDILLKITTTADDLKPIANLIPVLIDLKNNEEKELKKKADNILAILGSQGIIDPSSETKMKDEKIKQLEDDNSKLKEEIVKLKSMQSQDFPITLHNPNPPLIDFSDINATMKIITLKQQKPSTISFSQVLQSDIWSMETVFSGTRGGDAAIGIVRDSYKIPAEAYPDSEPHYQHMAAYKGKHFQNNFVCYKGIKTEGNVAFTDGSILRQEYNSGKRTVTFFVNEVQQPVYFAGVNEKVRFFIYLFPEGSSCTILSFKKLAIASAVSELNKKAVQW</sequence>
<name>A0A5J4V8Y3_9EUKA</name>
<dbReference type="AlphaFoldDB" id="A0A5J4V8Y3"/>
<protein>
    <submittedName>
        <fullName evidence="2">Uncharacterized protein</fullName>
    </submittedName>
</protein>
<reference evidence="2 3" key="1">
    <citation type="submission" date="2019-03" db="EMBL/GenBank/DDBJ databases">
        <title>Single cell metagenomics reveals metabolic interactions within the superorganism composed of flagellate Streblomastix strix and complex community of Bacteroidetes bacteria on its surface.</title>
        <authorList>
            <person name="Treitli S.C."/>
            <person name="Kolisko M."/>
            <person name="Husnik F."/>
            <person name="Keeling P."/>
            <person name="Hampl V."/>
        </authorList>
    </citation>
    <scope>NUCLEOTIDE SEQUENCE [LARGE SCALE GENOMIC DNA]</scope>
    <source>
        <strain evidence="2">ST1C</strain>
    </source>
</reference>
<comment type="caution">
    <text evidence="2">The sequence shown here is derived from an EMBL/GenBank/DDBJ whole genome shotgun (WGS) entry which is preliminary data.</text>
</comment>
<gene>
    <name evidence="2" type="ORF">EZS28_025518</name>
</gene>
<evidence type="ECO:0000313" key="2">
    <source>
        <dbReference type="EMBL" id="KAA6378955.1"/>
    </source>
</evidence>
<dbReference type="Proteomes" id="UP000324800">
    <property type="component" value="Unassembled WGS sequence"/>
</dbReference>
<dbReference type="Gene3D" id="1.25.10.10">
    <property type="entry name" value="Leucine-rich Repeat Variant"/>
    <property type="match status" value="1"/>
</dbReference>
<dbReference type="OrthoDB" id="195736at2759"/>